<feature type="non-terminal residue" evidence="1">
    <location>
        <position position="1"/>
    </location>
</feature>
<protein>
    <submittedName>
        <fullName evidence="1">Uncharacterized protein</fullName>
    </submittedName>
</protein>
<reference evidence="1" key="1">
    <citation type="journal article" date="2014" name="Front. Microbiol.">
        <title>High frequency of phylogenetically diverse reductive dehalogenase-homologous genes in deep subseafloor sedimentary metagenomes.</title>
        <authorList>
            <person name="Kawai M."/>
            <person name="Futagami T."/>
            <person name="Toyoda A."/>
            <person name="Takaki Y."/>
            <person name="Nishi S."/>
            <person name="Hori S."/>
            <person name="Arai W."/>
            <person name="Tsubouchi T."/>
            <person name="Morono Y."/>
            <person name="Uchiyama I."/>
            <person name="Ito T."/>
            <person name="Fujiyama A."/>
            <person name="Inagaki F."/>
            <person name="Takami H."/>
        </authorList>
    </citation>
    <scope>NUCLEOTIDE SEQUENCE</scope>
    <source>
        <strain evidence="1">Expedition CK06-06</strain>
    </source>
</reference>
<name>X1KXI4_9ZZZZ</name>
<gene>
    <name evidence="1" type="ORF">S03H2_70566</name>
</gene>
<evidence type="ECO:0000313" key="1">
    <source>
        <dbReference type="EMBL" id="GAH94884.1"/>
    </source>
</evidence>
<organism evidence="1">
    <name type="scientific">marine sediment metagenome</name>
    <dbReference type="NCBI Taxonomy" id="412755"/>
    <lineage>
        <taxon>unclassified sequences</taxon>
        <taxon>metagenomes</taxon>
        <taxon>ecological metagenomes</taxon>
    </lineage>
</organism>
<proteinExistence type="predicted"/>
<comment type="caution">
    <text evidence="1">The sequence shown here is derived from an EMBL/GenBank/DDBJ whole genome shotgun (WGS) entry which is preliminary data.</text>
</comment>
<accession>X1KXI4</accession>
<sequence>NLYEPVFIFGLNSDTVLNKKVPLSIKISNFGEKIYDATLRVVVKNEKNNVVMERNFSGLHLEGKNALNNICSITTNQIEKGLLSIEYHLSHKNKLIAKSMELFYSE</sequence>
<dbReference type="EMBL" id="BARU01046934">
    <property type="protein sequence ID" value="GAH94884.1"/>
    <property type="molecule type" value="Genomic_DNA"/>
</dbReference>
<dbReference type="AlphaFoldDB" id="X1KXI4"/>